<feature type="compositionally biased region" description="Acidic residues" evidence="1">
    <location>
        <begin position="71"/>
        <end position="82"/>
    </location>
</feature>
<sequence length="572" mass="60040">MSFLPYGRARFGDWLSAVGVSVLTHGGIVALLLTASVPLLPTIRPEDSAEGDLIVSLEILDAVIASDQDTDDLPLTELEETTPDTLAPVDPDTAETLAPEEQIAEQPAETLETAQEETLLPEETEPEDPEAVAEAEPEVTEPEVTEAEPVDAEDIAPVEPEVAEAEQVAPQTPPETVPETAEVIEEAPEPEPAPELTQAEPDTDTRPEILAEVAPEPDAPEPEVAQPESPIPAQPDPDDLLVDDLNPIDDTILSPLAEGGAAVADLASEASDPAVVLPDPVAPEPELTPEVQEEDFAALVIPEETPAPDAPSETPDTAALPLPETPATEPEQTPEPEVRAEPEQPADPAPDQTAAAPRPAPIANPTPAALAVGQLLRTIRATPAPDCALALPRRSGDGGVGVSFIGTDEAALDNYAQRVLAGQTEPPAQSRERIDARQCAALDVVRAVASYPANRIGLALDSTQLSSGDSLRGRIIGAGGLFITVLLIDDNGVVQDLSRFIELDGDTPVLDAPVSRSGETRSTRQILLVLGTRDVPLDLSDRIGDLADSVFAPLDRALLQDAVFGLATFDVR</sequence>
<dbReference type="Proteomes" id="UP000612855">
    <property type="component" value="Unassembled WGS sequence"/>
</dbReference>
<feature type="compositionally biased region" description="Low complexity" evidence="1">
    <location>
        <begin position="211"/>
        <end position="228"/>
    </location>
</feature>
<gene>
    <name evidence="2" type="ORF">GCM10011360_08690</name>
</gene>
<feature type="compositionally biased region" description="Low complexity" evidence="1">
    <location>
        <begin position="314"/>
        <end position="331"/>
    </location>
</feature>
<feature type="compositionally biased region" description="Acidic residues" evidence="1">
    <location>
        <begin position="119"/>
        <end position="164"/>
    </location>
</feature>
<dbReference type="AlphaFoldDB" id="A0A917A1J3"/>
<name>A0A917A1J3_9RHOB</name>
<reference evidence="3" key="1">
    <citation type="journal article" date="2019" name="Int. J. Syst. Evol. Microbiol.">
        <title>The Global Catalogue of Microorganisms (GCM) 10K type strain sequencing project: providing services to taxonomists for standard genome sequencing and annotation.</title>
        <authorList>
            <consortium name="The Broad Institute Genomics Platform"/>
            <consortium name="The Broad Institute Genome Sequencing Center for Infectious Disease"/>
            <person name="Wu L."/>
            <person name="Ma J."/>
        </authorList>
    </citation>
    <scope>NUCLEOTIDE SEQUENCE [LARGE SCALE GENOMIC DNA]</scope>
    <source>
        <strain evidence="3">CGMCC 1.12664</strain>
    </source>
</reference>
<keyword evidence="3" id="KW-1185">Reference proteome</keyword>
<evidence type="ECO:0000313" key="3">
    <source>
        <dbReference type="Proteomes" id="UP000612855"/>
    </source>
</evidence>
<evidence type="ECO:0000313" key="2">
    <source>
        <dbReference type="EMBL" id="GGE22441.1"/>
    </source>
</evidence>
<proteinExistence type="predicted"/>
<organism evidence="2 3">
    <name type="scientific">Primorskyibacter flagellatus</name>
    <dbReference type="NCBI Taxonomy" id="1387277"/>
    <lineage>
        <taxon>Bacteria</taxon>
        <taxon>Pseudomonadati</taxon>
        <taxon>Pseudomonadota</taxon>
        <taxon>Alphaproteobacteria</taxon>
        <taxon>Rhodobacterales</taxon>
        <taxon>Roseobacteraceae</taxon>
        <taxon>Primorskyibacter</taxon>
    </lineage>
</organism>
<feature type="region of interest" description="Disordered" evidence="1">
    <location>
        <begin position="117"/>
        <end position="246"/>
    </location>
</feature>
<evidence type="ECO:0000256" key="1">
    <source>
        <dbReference type="SAM" id="MobiDB-lite"/>
    </source>
</evidence>
<feature type="region of interest" description="Disordered" evidence="1">
    <location>
        <begin position="71"/>
        <end position="92"/>
    </location>
</feature>
<comment type="caution">
    <text evidence="2">The sequence shown here is derived from an EMBL/GenBank/DDBJ whole genome shotgun (WGS) entry which is preliminary data.</text>
</comment>
<dbReference type="RefSeq" id="WP_188476444.1">
    <property type="nucleotide sequence ID" value="NZ_BMFJ01000001.1"/>
</dbReference>
<accession>A0A917A1J3</accession>
<feature type="region of interest" description="Disordered" evidence="1">
    <location>
        <begin position="274"/>
        <end position="365"/>
    </location>
</feature>
<dbReference type="EMBL" id="BMFJ01000001">
    <property type="protein sequence ID" value="GGE22441.1"/>
    <property type="molecule type" value="Genomic_DNA"/>
</dbReference>
<protein>
    <submittedName>
        <fullName evidence="2">Uncharacterized protein</fullName>
    </submittedName>
</protein>